<dbReference type="Proteomes" id="UP001524570">
    <property type="component" value="Unassembled WGS sequence"/>
</dbReference>
<gene>
    <name evidence="9" type="ORF">NP589_06105</name>
</gene>
<proteinExistence type="inferred from homology"/>
<protein>
    <submittedName>
        <fullName evidence="9">ABC transporter permease</fullName>
    </submittedName>
</protein>
<dbReference type="PROSITE" id="PS50928">
    <property type="entry name" value="ABC_TM1"/>
    <property type="match status" value="1"/>
</dbReference>
<evidence type="ECO:0000313" key="10">
    <source>
        <dbReference type="Proteomes" id="UP001524570"/>
    </source>
</evidence>
<dbReference type="CDD" id="cd06261">
    <property type="entry name" value="TM_PBP2"/>
    <property type="match status" value="1"/>
</dbReference>
<evidence type="ECO:0000256" key="4">
    <source>
        <dbReference type="ARBA" id="ARBA00022692"/>
    </source>
</evidence>
<keyword evidence="4 7" id="KW-0812">Transmembrane</keyword>
<evidence type="ECO:0000256" key="6">
    <source>
        <dbReference type="ARBA" id="ARBA00023136"/>
    </source>
</evidence>
<comment type="similarity">
    <text evidence="7">Belongs to the binding-protein-dependent transport system permease family.</text>
</comment>
<dbReference type="RefSeq" id="WP_256606177.1">
    <property type="nucleotide sequence ID" value="NZ_JANIBL010000013.1"/>
</dbReference>
<keyword evidence="5 7" id="KW-1133">Transmembrane helix</keyword>
<feature type="transmembrane region" description="Helical" evidence="7">
    <location>
        <begin position="58"/>
        <end position="86"/>
    </location>
</feature>
<evidence type="ECO:0000256" key="3">
    <source>
        <dbReference type="ARBA" id="ARBA00022475"/>
    </source>
</evidence>
<feature type="domain" description="ABC transmembrane type-1" evidence="8">
    <location>
        <begin position="60"/>
        <end position="240"/>
    </location>
</feature>
<comment type="subcellular location">
    <subcellularLocation>
        <location evidence="1 7">Cell membrane</location>
        <topology evidence="1 7">Multi-pass membrane protein</topology>
    </subcellularLocation>
</comment>
<dbReference type="PANTHER" id="PTHR30151">
    <property type="entry name" value="ALKANE SULFONATE ABC TRANSPORTER-RELATED, MEMBRANE SUBUNIT"/>
    <property type="match status" value="1"/>
</dbReference>
<keyword evidence="6 7" id="KW-0472">Membrane</keyword>
<dbReference type="Gene3D" id="1.10.3720.10">
    <property type="entry name" value="MetI-like"/>
    <property type="match status" value="1"/>
</dbReference>
<accession>A0ABT1TSE5</accession>
<evidence type="ECO:0000256" key="5">
    <source>
        <dbReference type="ARBA" id="ARBA00022989"/>
    </source>
</evidence>
<keyword evidence="3" id="KW-1003">Cell membrane</keyword>
<feature type="transmembrane region" description="Helical" evidence="7">
    <location>
        <begin position="212"/>
        <end position="236"/>
    </location>
</feature>
<dbReference type="EMBL" id="JANIBL010000013">
    <property type="protein sequence ID" value="MCQ8116988.1"/>
    <property type="molecule type" value="Genomic_DNA"/>
</dbReference>
<evidence type="ECO:0000313" key="9">
    <source>
        <dbReference type="EMBL" id="MCQ8116988.1"/>
    </source>
</evidence>
<sequence length="253" mass="28601">MLTGTFKLSHSAVTLLSLLVLLGIWQLAASLIDSHTLPYPVRVAEVFWQVTRSGELPYHLGVTLLRLLVSFSIAMVLGCAIGVALGKNKALDAFFDHWLVIFLNIPALVTIILCYVWFGLAESAAILAVVINKLPNVIVTIREGTRALDKDLLEMAESYRFDRKKTFFHVIWPQLHPFVMAATRSGLALIWKIILVVELLGRSNGMGYQLHLFFQLFDVASLLAYTFAFVAVIQLIEWLLLRPLDRKALRWRR</sequence>
<evidence type="ECO:0000256" key="2">
    <source>
        <dbReference type="ARBA" id="ARBA00022448"/>
    </source>
</evidence>
<evidence type="ECO:0000259" key="8">
    <source>
        <dbReference type="PROSITE" id="PS50928"/>
    </source>
</evidence>
<evidence type="ECO:0000256" key="1">
    <source>
        <dbReference type="ARBA" id="ARBA00004651"/>
    </source>
</evidence>
<name>A0ABT1TSE5_9GAMM</name>
<feature type="transmembrane region" description="Helical" evidence="7">
    <location>
        <begin position="98"/>
        <end position="118"/>
    </location>
</feature>
<dbReference type="InterPro" id="IPR035906">
    <property type="entry name" value="MetI-like_sf"/>
</dbReference>
<comment type="caution">
    <text evidence="9">The sequence shown here is derived from an EMBL/GenBank/DDBJ whole genome shotgun (WGS) entry which is preliminary data.</text>
</comment>
<keyword evidence="2 7" id="KW-0813">Transport</keyword>
<organism evidence="9 10">
    <name type="scientific">Methylomonas rosea</name>
    <dbReference type="NCBI Taxonomy" id="2952227"/>
    <lineage>
        <taxon>Bacteria</taxon>
        <taxon>Pseudomonadati</taxon>
        <taxon>Pseudomonadota</taxon>
        <taxon>Gammaproteobacteria</taxon>
        <taxon>Methylococcales</taxon>
        <taxon>Methylococcaceae</taxon>
        <taxon>Methylomonas</taxon>
    </lineage>
</organism>
<dbReference type="SUPFAM" id="SSF161098">
    <property type="entry name" value="MetI-like"/>
    <property type="match status" value="1"/>
</dbReference>
<dbReference type="InterPro" id="IPR000515">
    <property type="entry name" value="MetI-like"/>
</dbReference>
<dbReference type="PANTHER" id="PTHR30151:SF38">
    <property type="entry name" value="ALIPHATIC SULFONATES TRANSPORT PERMEASE PROTEIN SSUC-RELATED"/>
    <property type="match status" value="1"/>
</dbReference>
<evidence type="ECO:0000256" key="7">
    <source>
        <dbReference type="RuleBase" id="RU363032"/>
    </source>
</evidence>
<keyword evidence="10" id="KW-1185">Reference proteome</keyword>
<dbReference type="Pfam" id="PF00528">
    <property type="entry name" value="BPD_transp_1"/>
    <property type="match status" value="1"/>
</dbReference>
<reference evidence="9 10" key="1">
    <citation type="submission" date="2022-07" db="EMBL/GenBank/DDBJ databases">
        <title>Methylomonas rivi sp. nov., Methylomonas rosea sp. nov., Methylomonas aureus sp. nov. and Methylomonas subterranea sp. nov., four novel methanotrophs isolated from a freshwater creek and the deep terrestrial subsurface.</title>
        <authorList>
            <person name="Abin C."/>
            <person name="Sankaranarayanan K."/>
            <person name="Garner C."/>
            <person name="Sindelar R."/>
            <person name="Kotary K."/>
            <person name="Garner R."/>
            <person name="Barclay S."/>
            <person name="Lawson P."/>
            <person name="Krumholz L."/>
        </authorList>
    </citation>
    <scope>NUCLEOTIDE SEQUENCE [LARGE SCALE GENOMIC DNA]</scope>
    <source>
        <strain evidence="9 10">WSC-7</strain>
    </source>
</reference>